<gene>
    <name evidence="3" type="ORF">F6U93_04850</name>
</gene>
<feature type="domain" description="TonB C-terminal" evidence="2">
    <location>
        <begin position="152"/>
        <end position="243"/>
    </location>
</feature>
<keyword evidence="1" id="KW-1133">Transmembrane helix</keyword>
<dbReference type="GO" id="GO:0098797">
    <property type="term" value="C:plasma membrane protein complex"/>
    <property type="evidence" value="ECO:0007669"/>
    <property type="project" value="TreeGrafter"/>
</dbReference>
<comment type="caution">
    <text evidence="3">The sequence shown here is derived from an EMBL/GenBank/DDBJ whole genome shotgun (WGS) entry which is preliminary data.</text>
</comment>
<dbReference type="PANTHER" id="PTHR33446">
    <property type="entry name" value="PROTEIN TONB-RELATED"/>
    <property type="match status" value="1"/>
</dbReference>
<organism evidence="3 4">
    <name type="scientific">Pseudotamlana haliotis</name>
    <dbReference type="NCBI Taxonomy" id="2614804"/>
    <lineage>
        <taxon>Bacteria</taxon>
        <taxon>Pseudomonadati</taxon>
        <taxon>Bacteroidota</taxon>
        <taxon>Flavobacteriia</taxon>
        <taxon>Flavobacteriales</taxon>
        <taxon>Flavobacteriaceae</taxon>
        <taxon>Pseudotamlana</taxon>
    </lineage>
</organism>
<evidence type="ECO:0000259" key="2">
    <source>
        <dbReference type="PROSITE" id="PS52015"/>
    </source>
</evidence>
<dbReference type="InterPro" id="IPR051045">
    <property type="entry name" value="TonB-dependent_transducer"/>
</dbReference>
<protein>
    <submittedName>
        <fullName evidence="3">Energy transducer TonB</fullName>
    </submittedName>
</protein>
<dbReference type="InterPro" id="IPR037682">
    <property type="entry name" value="TonB_C"/>
</dbReference>
<feature type="transmembrane region" description="Helical" evidence="1">
    <location>
        <begin position="16"/>
        <end position="34"/>
    </location>
</feature>
<dbReference type="EMBL" id="WAAT01000028">
    <property type="protein sequence ID" value="KAB1069085.1"/>
    <property type="molecule type" value="Genomic_DNA"/>
</dbReference>
<evidence type="ECO:0000313" key="4">
    <source>
        <dbReference type="Proteomes" id="UP000441333"/>
    </source>
</evidence>
<reference evidence="3 4" key="1">
    <citation type="submission" date="2019-09" db="EMBL/GenBank/DDBJ databases">
        <authorList>
            <person name="Cao W.R."/>
        </authorList>
    </citation>
    <scope>NUCLEOTIDE SEQUENCE [LARGE SCALE GENOMIC DNA]</scope>
    <source>
        <strain evidence="3 4">B1N29</strain>
    </source>
</reference>
<dbReference type="Gene3D" id="3.30.1150.10">
    <property type="match status" value="1"/>
</dbReference>
<evidence type="ECO:0000256" key="1">
    <source>
        <dbReference type="SAM" id="Phobius"/>
    </source>
</evidence>
<dbReference type="GO" id="GO:0031992">
    <property type="term" value="F:energy transducer activity"/>
    <property type="evidence" value="ECO:0007669"/>
    <property type="project" value="TreeGrafter"/>
</dbReference>
<accession>A0A6N6MJR2</accession>
<dbReference type="GO" id="GO:0055085">
    <property type="term" value="P:transmembrane transport"/>
    <property type="evidence" value="ECO:0007669"/>
    <property type="project" value="InterPro"/>
</dbReference>
<keyword evidence="1" id="KW-0812">Transmembrane</keyword>
<name>A0A6N6MJR2_9FLAO</name>
<proteinExistence type="predicted"/>
<dbReference type="SUPFAM" id="SSF74653">
    <property type="entry name" value="TolA/TonB C-terminal domain"/>
    <property type="match status" value="1"/>
</dbReference>
<keyword evidence="1" id="KW-0472">Membrane</keyword>
<dbReference type="Pfam" id="PF03544">
    <property type="entry name" value="TonB_C"/>
    <property type="match status" value="1"/>
</dbReference>
<keyword evidence="4" id="KW-1185">Reference proteome</keyword>
<dbReference type="RefSeq" id="WP_150937388.1">
    <property type="nucleotide sequence ID" value="NZ_WAAT01000028.1"/>
</dbReference>
<evidence type="ECO:0000313" key="3">
    <source>
        <dbReference type="EMBL" id="KAB1069085.1"/>
    </source>
</evidence>
<sequence length="243" mass="27061">MKAKKNPVVDIGRNSSIYFAIGLNIMLFFTWQALEIKTYKADQDVVEIINIQKQFEEEIPIVNVNTPPPPPPPASVHESIKIVEDAVEIEETVIESSEIGLEDAVMAPIPVAVEAVEVEEIEEDVQVPFAVIEHVPVFPGCEQGTNDEKIACFQEKMKAHISKHFRYPQSALDLGVQGRVSVVFIIDANGKIASIRSRGPDKTLEKEAERIIGLLPDMIPGKQRGKPVKVSYAVPIFFKYESR</sequence>
<dbReference type="PANTHER" id="PTHR33446:SF2">
    <property type="entry name" value="PROTEIN TONB"/>
    <property type="match status" value="1"/>
</dbReference>
<dbReference type="PROSITE" id="PS52015">
    <property type="entry name" value="TONB_CTD"/>
    <property type="match status" value="1"/>
</dbReference>
<dbReference type="Proteomes" id="UP000441333">
    <property type="component" value="Unassembled WGS sequence"/>
</dbReference>
<dbReference type="AlphaFoldDB" id="A0A6N6MJR2"/>